<evidence type="ECO:0000256" key="1">
    <source>
        <dbReference type="SAM" id="MobiDB-lite"/>
    </source>
</evidence>
<reference evidence="2" key="1">
    <citation type="submission" date="2016-05" db="EMBL/GenBank/DDBJ databases">
        <authorList>
            <person name="Lavstsen T."/>
            <person name="Jespersen J.S."/>
        </authorList>
    </citation>
    <scope>NUCLEOTIDE SEQUENCE</scope>
    <source>
        <tissue evidence="2">Brain</tissue>
    </source>
</reference>
<dbReference type="EMBL" id="HAEA01017289">
    <property type="protein sequence ID" value="SBQ45770.1"/>
    <property type="molecule type" value="Transcribed_RNA"/>
</dbReference>
<proteinExistence type="predicted"/>
<feature type="non-terminal residue" evidence="2">
    <location>
        <position position="77"/>
    </location>
</feature>
<reference evidence="2" key="2">
    <citation type="submission" date="2016-06" db="EMBL/GenBank/DDBJ databases">
        <title>The genome of a short-lived fish provides insights into sex chromosome evolution and the genetic control of aging.</title>
        <authorList>
            <person name="Reichwald K."/>
            <person name="Felder M."/>
            <person name="Petzold A."/>
            <person name="Koch P."/>
            <person name="Groth M."/>
            <person name="Platzer M."/>
        </authorList>
    </citation>
    <scope>NUCLEOTIDE SEQUENCE</scope>
    <source>
        <tissue evidence="2">Brain</tissue>
    </source>
</reference>
<feature type="non-terminal residue" evidence="2">
    <location>
        <position position="1"/>
    </location>
</feature>
<evidence type="ECO:0000313" key="2">
    <source>
        <dbReference type="EMBL" id="SBQ45770.1"/>
    </source>
</evidence>
<organism evidence="2">
    <name type="scientific">Nothobranchius kadleci</name>
    <name type="common">African annual killifish</name>
    <dbReference type="NCBI Taxonomy" id="1051664"/>
    <lineage>
        <taxon>Eukaryota</taxon>
        <taxon>Metazoa</taxon>
        <taxon>Chordata</taxon>
        <taxon>Craniata</taxon>
        <taxon>Vertebrata</taxon>
        <taxon>Euteleostomi</taxon>
        <taxon>Actinopterygii</taxon>
        <taxon>Neopterygii</taxon>
        <taxon>Teleostei</taxon>
        <taxon>Neoteleostei</taxon>
        <taxon>Acanthomorphata</taxon>
        <taxon>Ovalentaria</taxon>
        <taxon>Atherinomorphae</taxon>
        <taxon>Cyprinodontiformes</taxon>
        <taxon>Nothobranchiidae</taxon>
        <taxon>Nothobranchius</taxon>
    </lineage>
</organism>
<sequence>QHQSLGSKMAQQPDKAGSDLGKTVGMMVQKILHKIKNMMTTLTMLFMTPSCNNRASSVRGFFRPAVTQTTAGDPSCP</sequence>
<feature type="region of interest" description="Disordered" evidence="1">
    <location>
        <begin position="1"/>
        <end position="21"/>
    </location>
</feature>
<name>A0A1A8EL06_NOTKA</name>
<gene>
    <name evidence="2" type="primary">Nfu_g_1_024364</name>
</gene>
<dbReference type="AlphaFoldDB" id="A0A1A8EL06"/>
<feature type="compositionally biased region" description="Polar residues" evidence="1">
    <location>
        <begin position="1"/>
        <end position="10"/>
    </location>
</feature>
<protein>
    <submittedName>
        <fullName evidence="2">Uncharacterized protein</fullName>
    </submittedName>
</protein>
<accession>A0A1A8EL06</accession>